<dbReference type="RefSeq" id="WP_207088325.1">
    <property type="nucleotide sequence ID" value="NZ_JAFLQW010000323.1"/>
</dbReference>
<dbReference type="Pfam" id="PF01551">
    <property type="entry name" value="Peptidase_M23"/>
    <property type="match status" value="1"/>
</dbReference>
<dbReference type="Proteomes" id="UP000664844">
    <property type="component" value="Unassembled WGS sequence"/>
</dbReference>
<feature type="domain" description="M23ase beta-sheet core" evidence="1">
    <location>
        <begin position="88"/>
        <end position="198"/>
    </location>
</feature>
<dbReference type="CDD" id="cd12797">
    <property type="entry name" value="M23_peptidase"/>
    <property type="match status" value="1"/>
</dbReference>
<dbReference type="EMBL" id="JAFLQW010000323">
    <property type="protein sequence ID" value="MBO0349819.1"/>
    <property type="molecule type" value="Genomic_DNA"/>
</dbReference>
<dbReference type="PANTHER" id="PTHR21666">
    <property type="entry name" value="PEPTIDASE-RELATED"/>
    <property type="match status" value="1"/>
</dbReference>
<dbReference type="InterPro" id="IPR011055">
    <property type="entry name" value="Dup_hybrid_motif"/>
</dbReference>
<dbReference type="InterPro" id="IPR050570">
    <property type="entry name" value="Cell_wall_metabolism_enzyme"/>
</dbReference>
<evidence type="ECO:0000259" key="1">
    <source>
        <dbReference type="Pfam" id="PF01551"/>
    </source>
</evidence>
<dbReference type="InterPro" id="IPR016047">
    <property type="entry name" value="M23ase_b-sheet_dom"/>
</dbReference>
<gene>
    <name evidence="2" type="ORF">J0895_11995</name>
</gene>
<evidence type="ECO:0000313" key="2">
    <source>
        <dbReference type="EMBL" id="MBO0349819.1"/>
    </source>
</evidence>
<organism evidence="2 3">
    <name type="scientific">Phormidium pseudopriestleyi FRX01</name>
    <dbReference type="NCBI Taxonomy" id="1759528"/>
    <lineage>
        <taxon>Bacteria</taxon>
        <taxon>Bacillati</taxon>
        <taxon>Cyanobacteriota</taxon>
        <taxon>Cyanophyceae</taxon>
        <taxon>Oscillatoriophycideae</taxon>
        <taxon>Oscillatoriales</taxon>
        <taxon>Oscillatoriaceae</taxon>
        <taxon>Phormidium</taxon>
    </lineage>
</organism>
<accession>A0ABS3FRS8</accession>
<dbReference type="Gene3D" id="2.70.70.10">
    <property type="entry name" value="Glucose Permease (Domain IIA)"/>
    <property type="match status" value="1"/>
</dbReference>
<dbReference type="PANTHER" id="PTHR21666:SF293">
    <property type="entry name" value="SLL1488 PROTEIN"/>
    <property type="match status" value="1"/>
</dbReference>
<reference evidence="2 3" key="1">
    <citation type="submission" date="2021-03" db="EMBL/GenBank/DDBJ databases">
        <title>Metabolic Capacity of the Antarctic Cyanobacterium Phormidium pseudopriestleyi that Sustains Oxygenic Photosynthesis in the Presence of Hydrogen Sulfide.</title>
        <authorList>
            <person name="Lumian J.E."/>
            <person name="Jungblut A.D."/>
            <person name="Dillon M.L."/>
            <person name="Hawes I."/>
            <person name="Doran P.T."/>
            <person name="Mackey T.J."/>
            <person name="Dick G.J."/>
            <person name="Grettenberger C.L."/>
            <person name="Sumner D.Y."/>
        </authorList>
    </citation>
    <scope>NUCLEOTIDE SEQUENCE [LARGE SCALE GENOMIC DNA]</scope>
    <source>
        <strain evidence="2 3">FRX01</strain>
    </source>
</reference>
<sequence length="216" mass="23955">MMRNAIPGWMHKNLARTLRRMLFVGLGLAVMLFLGLQPQIAQSQGPGEPQTATANYWQGASFPVENFQAYTSPFGYRQSPTGGYSREFHSGLDIAAPMGSYVRNWWAGTVVEAIDDDRCGIGLVIQSGDWEHIYCHMQGAVERSGGRRYLIDRTGGLQIFEGQQVPAGVRIGRVGMSGRSTGPHLHWGLRYANDWYDPALILRAMYGSSRSVSMQP</sequence>
<proteinExistence type="predicted"/>
<name>A0ABS3FRS8_9CYAN</name>
<comment type="caution">
    <text evidence="2">The sequence shown here is derived from an EMBL/GenBank/DDBJ whole genome shotgun (WGS) entry which is preliminary data.</text>
</comment>
<protein>
    <submittedName>
        <fullName evidence="2">M23 family metallopeptidase</fullName>
    </submittedName>
</protein>
<keyword evidence="3" id="KW-1185">Reference proteome</keyword>
<dbReference type="SUPFAM" id="SSF51261">
    <property type="entry name" value="Duplicated hybrid motif"/>
    <property type="match status" value="1"/>
</dbReference>
<evidence type="ECO:0000313" key="3">
    <source>
        <dbReference type="Proteomes" id="UP000664844"/>
    </source>
</evidence>